<dbReference type="EMBL" id="BAABJY010000002">
    <property type="protein sequence ID" value="GAA4869629.1"/>
    <property type="molecule type" value="Genomic_DNA"/>
</dbReference>
<dbReference type="PROSITE" id="PS51724">
    <property type="entry name" value="SPOR"/>
    <property type="match status" value="2"/>
</dbReference>
<keyword evidence="2" id="KW-0472">Membrane</keyword>
<organism evidence="4 5">
    <name type="scientific">Luteimonas vadosa</name>
    <dbReference type="NCBI Taxonomy" id="1165507"/>
    <lineage>
        <taxon>Bacteria</taxon>
        <taxon>Pseudomonadati</taxon>
        <taxon>Pseudomonadota</taxon>
        <taxon>Gammaproteobacteria</taxon>
        <taxon>Lysobacterales</taxon>
        <taxon>Lysobacteraceae</taxon>
        <taxon>Luteimonas</taxon>
    </lineage>
</organism>
<dbReference type="SUPFAM" id="SSF110997">
    <property type="entry name" value="Sporulation related repeat"/>
    <property type="match status" value="2"/>
</dbReference>
<dbReference type="InterPro" id="IPR007730">
    <property type="entry name" value="SPOR-like_dom"/>
</dbReference>
<sequence length="316" mass="32104">MEPQLKQRLVGAAVLVALAVIFLPMLVKGPAPDSGVSDLSLTMPDAPEGEYATRDLPLVEPQPASPGALDEQALPTVDTADPSPASRPIPLGADPAVAGSGLPEPIAASPRLPASVAGGDYAVGFGAYSSATNAQAVVARLRESRLPAYRESTTVDGKPAWRVRIGPYATRADAEAARVLAELIPNDVDARVVALDAGATRPTPQPGPPAAAGSPADTVAVPEPVAAKAPAAKPAAAADVGFAVQVGAFRNAADATALRDRIRGAGFNAFTEAVQTDQGALTRVKAGPVLGRGDADQLRSQLKSRLGLDGIVRSHP</sequence>
<accession>A0ABP9E8K8</accession>
<dbReference type="Gene3D" id="3.30.70.1070">
    <property type="entry name" value="Sporulation related repeat"/>
    <property type="match status" value="2"/>
</dbReference>
<gene>
    <name evidence="4" type="ORF">GCM10023332_22770</name>
</gene>
<evidence type="ECO:0000256" key="1">
    <source>
        <dbReference type="SAM" id="MobiDB-lite"/>
    </source>
</evidence>
<dbReference type="RefSeq" id="WP_425563088.1">
    <property type="nucleotide sequence ID" value="NZ_BAABJY010000002.1"/>
</dbReference>
<feature type="transmembrane region" description="Helical" evidence="2">
    <location>
        <begin position="9"/>
        <end position="27"/>
    </location>
</feature>
<feature type="domain" description="SPOR" evidence="3">
    <location>
        <begin position="236"/>
        <end position="315"/>
    </location>
</feature>
<feature type="region of interest" description="Disordered" evidence="1">
    <location>
        <begin position="33"/>
        <end position="93"/>
    </location>
</feature>
<dbReference type="PANTHER" id="PTHR38687">
    <property type="entry name" value="CELL DIVISION PROTEIN DEDD-RELATED"/>
    <property type="match status" value="1"/>
</dbReference>
<keyword evidence="2" id="KW-1133">Transmembrane helix</keyword>
<dbReference type="InterPro" id="IPR052521">
    <property type="entry name" value="Cell_div_SPOR-domain"/>
</dbReference>
<name>A0ABP9E8K8_9GAMM</name>
<keyword evidence="2" id="KW-0812">Transmembrane</keyword>
<evidence type="ECO:0000313" key="5">
    <source>
        <dbReference type="Proteomes" id="UP001501323"/>
    </source>
</evidence>
<reference evidence="5" key="1">
    <citation type="journal article" date="2019" name="Int. J. Syst. Evol. Microbiol.">
        <title>The Global Catalogue of Microorganisms (GCM) 10K type strain sequencing project: providing services to taxonomists for standard genome sequencing and annotation.</title>
        <authorList>
            <consortium name="The Broad Institute Genomics Platform"/>
            <consortium name="The Broad Institute Genome Sequencing Center for Infectious Disease"/>
            <person name="Wu L."/>
            <person name="Ma J."/>
        </authorList>
    </citation>
    <scope>NUCLEOTIDE SEQUENCE [LARGE SCALE GENOMIC DNA]</scope>
    <source>
        <strain evidence="5">JCM 18392</strain>
    </source>
</reference>
<evidence type="ECO:0000256" key="2">
    <source>
        <dbReference type="SAM" id="Phobius"/>
    </source>
</evidence>
<dbReference type="Proteomes" id="UP001501323">
    <property type="component" value="Unassembled WGS sequence"/>
</dbReference>
<evidence type="ECO:0000313" key="4">
    <source>
        <dbReference type="EMBL" id="GAA4869629.1"/>
    </source>
</evidence>
<keyword evidence="5" id="KW-1185">Reference proteome</keyword>
<feature type="domain" description="SPOR" evidence="3">
    <location>
        <begin position="115"/>
        <end position="195"/>
    </location>
</feature>
<dbReference type="InterPro" id="IPR036680">
    <property type="entry name" value="SPOR-like_sf"/>
</dbReference>
<feature type="region of interest" description="Disordered" evidence="1">
    <location>
        <begin position="198"/>
        <end position="217"/>
    </location>
</feature>
<evidence type="ECO:0000259" key="3">
    <source>
        <dbReference type="PROSITE" id="PS51724"/>
    </source>
</evidence>
<protein>
    <recommendedName>
        <fullName evidence="3">SPOR domain-containing protein</fullName>
    </recommendedName>
</protein>
<dbReference type="PANTHER" id="PTHR38687:SF1">
    <property type="entry name" value="CELL DIVISION PROTEIN DEDD"/>
    <property type="match status" value="1"/>
</dbReference>
<proteinExistence type="predicted"/>
<comment type="caution">
    <text evidence="4">The sequence shown here is derived from an EMBL/GenBank/DDBJ whole genome shotgun (WGS) entry which is preliminary data.</text>
</comment>
<dbReference type="Pfam" id="PF05036">
    <property type="entry name" value="SPOR"/>
    <property type="match status" value="2"/>
</dbReference>